<dbReference type="EMBL" id="QPKB01000002">
    <property type="protein sequence ID" value="RWR75809.1"/>
    <property type="molecule type" value="Genomic_DNA"/>
</dbReference>
<comment type="caution">
    <text evidence="3">The sequence shown here is derived from an EMBL/GenBank/DDBJ whole genome shotgun (WGS) entry which is preliminary data.</text>
</comment>
<proteinExistence type="predicted"/>
<sequence>MGGSWKTREYLWMFNEVELFQIGVLVDWVVGLGLRDLEVKILIRSILAENHSRLQQYMPTQRSQGHGKIAMQRGRSPGKEEGIETESTKSPMNAPMTRCVIVIQEKIGTTETVIGVETGGGRGWGHDHGCNRAGIVIWTVVVITTGYIDGIAIVKGIGTMIAMTMTMTMTMSGVVPMIGTMMLSQNMNRIGLATG</sequence>
<organism evidence="3 4">
    <name type="scientific">Cinnamomum micranthum f. kanehirae</name>
    <dbReference type="NCBI Taxonomy" id="337451"/>
    <lineage>
        <taxon>Eukaryota</taxon>
        <taxon>Viridiplantae</taxon>
        <taxon>Streptophyta</taxon>
        <taxon>Embryophyta</taxon>
        <taxon>Tracheophyta</taxon>
        <taxon>Spermatophyta</taxon>
        <taxon>Magnoliopsida</taxon>
        <taxon>Magnoliidae</taxon>
        <taxon>Laurales</taxon>
        <taxon>Lauraceae</taxon>
        <taxon>Cinnamomum</taxon>
    </lineage>
</organism>
<feature type="region of interest" description="Disordered" evidence="1">
    <location>
        <begin position="65"/>
        <end position="90"/>
    </location>
</feature>
<keyword evidence="4" id="KW-1185">Reference proteome</keyword>
<name>A0A3S3NAJ1_9MAGN</name>
<evidence type="ECO:0000256" key="1">
    <source>
        <dbReference type="SAM" id="MobiDB-lite"/>
    </source>
</evidence>
<feature type="transmembrane region" description="Helical" evidence="2">
    <location>
        <begin position="160"/>
        <end position="183"/>
    </location>
</feature>
<keyword evidence="2" id="KW-0812">Transmembrane</keyword>
<protein>
    <submittedName>
        <fullName evidence="3">Uncharacterized protein</fullName>
    </submittedName>
</protein>
<accession>A0A3S3NAJ1</accession>
<keyword evidence="2" id="KW-1133">Transmembrane helix</keyword>
<keyword evidence="2" id="KW-0472">Membrane</keyword>
<evidence type="ECO:0000313" key="4">
    <source>
        <dbReference type="Proteomes" id="UP000283530"/>
    </source>
</evidence>
<evidence type="ECO:0000256" key="2">
    <source>
        <dbReference type="SAM" id="Phobius"/>
    </source>
</evidence>
<dbReference type="AlphaFoldDB" id="A0A3S3NAJ1"/>
<evidence type="ECO:0000313" key="3">
    <source>
        <dbReference type="EMBL" id="RWR75809.1"/>
    </source>
</evidence>
<feature type="transmembrane region" description="Helical" evidence="2">
    <location>
        <begin position="135"/>
        <end position="154"/>
    </location>
</feature>
<gene>
    <name evidence="3" type="ORF">CKAN_00421000</name>
</gene>
<dbReference type="Proteomes" id="UP000283530">
    <property type="component" value="Unassembled WGS sequence"/>
</dbReference>
<reference evidence="3 4" key="1">
    <citation type="journal article" date="2019" name="Nat. Plants">
        <title>Stout camphor tree genome fills gaps in understanding of flowering plant genome evolution.</title>
        <authorList>
            <person name="Chaw S.M."/>
            <person name="Liu Y.C."/>
            <person name="Wu Y.W."/>
            <person name="Wang H.Y."/>
            <person name="Lin C.I."/>
            <person name="Wu C.S."/>
            <person name="Ke H.M."/>
            <person name="Chang L.Y."/>
            <person name="Hsu C.Y."/>
            <person name="Yang H.T."/>
            <person name="Sudianto E."/>
            <person name="Hsu M.H."/>
            <person name="Wu K.P."/>
            <person name="Wang L.N."/>
            <person name="Leebens-Mack J.H."/>
            <person name="Tsai I.J."/>
        </authorList>
    </citation>
    <scope>NUCLEOTIDE SEQUENCE [LARGE SCALE GENOMIC DNA]</scope>
    <source>
        <strain evidence="4">cv. Chaw 1501</strain>
        <tissue evidence="3">Young leaves</tissue>
    </source>
</reference>